<feature type="compositionally biased region" description="Basic and acidic residues" evidence="1">
    <location>
        <begin position="303"/>
        <end position="320"/>
    </location>
</feature>
<dbReference type="GeneID" id="63684679"/>
<dbReference type="InterPro" id="IPR016181">
    <property type="entry name" value="Acyl_CoA_acyltransferase"/>
</dbReference>
<sequence length="320" mass="35829">MMVSQGGRGKDTNTSWIALRILEEQEHLTRTDRRDIQFTMSSVPSVEAASSSSTPASVPEPEISIRRLLSPTPSEVQAALEVLRISFSKSAFFAAILGGNVSPERMAAAHELFLRAALVRGEGEVWIAESFFPEEPEKKEVVGAVLWFLPGTEFLATEKQRKAARWEEFARMLGVQSRWLTDYYLPRIDAFWTRALPYGPSHLESYELCKLAVLPNSHNAGIASLLVWPVLSRAVREGKRVVGETTSEGNVSKYLRVGGQQVGEERFYAFDARGRPTEEGEPAFRIWGLEFQLGQVGNGHWSRTNERDEQNEKGITRACL</sequence>
<dbReference type="EMBL" id="JH795856">
    <property type="protein sequence ID" value="EJU05179.1"/>
    <property type="molecule type" value="Genomic_DNA"/>
</dbReference>
<dbReference type="HOGENOM" id="CLU_868841_0_0_1"/>
<dbReference type="AlphaFoldDB" id="M5G8Y2"/>
<organism evidence="2 3">
    <name type="scientific">Dacryopinax primogenitus (strain DJM 731)</name>
    <name type="common">Brown rot fungus</name>
    <dbReference type="NCBI Taxonomy" id="1858805"/>
    <lineage>
        <taxon>Eukaryota</taxon>
        <taxon>Fungi</taxon>
        <taxon>Dikarya</taxon>
        <taxon>Basidiomycota</taxon>
        <taxon>Agaricomycotina</taxon>
        <taxon>Dacrymycetes</taxon>
        <taxon>Dacrymycetales</taxon>
        <taxon>Dacrymycetaceae</taxon>
        <taxon>Dacryopinax</taxon>
    </lineage>
</organism>
<proteinExistence type="predicted"/>
<dbReference type="PANTHER" id="PTHR42791">
    <property type="entry name" value="GNAT FAMILY ACETYLTRANSFERASE"/>
    <property type="match status" value="1"/>
</dbReference>
<name>M5G8Y2_DACPD</name>
<dbReference type="OrthoDB" id="4738875at2759"/>
<evidence type="ECO:0000256" key="1">
    <source>
        <dbReference type="SAM" id="MobiDB-lite"/>
    </source>
</evidence>
<evidence type="ECO:0000313" key="3">
    <source>
        <dbReference type="Proteomes" id="UP000030653"/>
    </source>
</evidence>
<dbReference type="InterPro" id="IPR052523">
    <property type="entry name" value="Trichothecene_AcTrans"/>
</dbReference>
<feature type="region of interest" description="Disordered" evidence="1">
    <location>
        <begin position="299"/>
        <end position="320"/>
    </location>
</feature>
<dbReference type="Proteomes" id="UP000030653">
    <property type="component" value="Unassembled WGS sequence"/>
</dbReference>
<dbReference type="RefSeq" id="XP_040632073.1">
    <property type="nucleotide sequence ID" value="XM_040769617.1"/>
</dbReference>
<reference evidence="2 3" key="1">
    <citation type="journal article" date="2012" name="Science">
        <title>The Paleozoic origin of enzymatic lignin decomposition reconstructed from 31 fungal genomes.</title>
        <authorList>
            <person name="Floudas D."/>
            <person name="Binder M."/>
            <person name="Riley R."/>
            <person name="Barry K."/>
            <person name="Blanchette R.A."/>
            <person name="Henrissat B."/>
            <person name="Martinez A.T."/>
            <person name="Otillar R."/>
            <person name="Spatafora J.W."/>
            <person name="Yadav J.S."/>
            <person name="Aerts A."/>
            <person name="Benoit I."/>
            <person name="Boyd A."/>
            <person name="Carlson A."/>
            <person name="Copeland A."/>
            <person name="Coutinho P.M."/>
            <person name="de Vries R.P."/>
            <person name="Ferreira P."/>
            <person name="Findley K."/>
            <person name="Foster B."/>
            <person name="Gaskell J."/>
            <person name="Glotzer D."/>
            <person name="Gorecki P."/>
            <person name="Heitman J."/>
            <person name="Hesse C."/>
            <person name="Hori C."/>
            <person name="Igarashi K."/>
            <person name="Jurgens J.A."/>
            <person name="Kallen N."/>
            <person name="Kersten P."/>
            <person name="Kohler A."/>
            <person name="Kuees U."/>
            <person name="Kumar T.K.A."/>
            <person name="Kuo A."/>
            <person name="LaButti K."/>
            <person name="Larrondo L.F."/>
            <person name="Lindquist E."/>
            <person name="Ling A."/>
            <person name="Lombard V."/>
            <person name="Lucas S."/>
            <person name="Lundell T."/>
            <person name="Martin R."/>
            <person name="McLaughlin D.J."/>
            <person name="Morgenstern I."/>
            <person name="Morin E."/>
            <person name="Murat C."/>
            <person name="Nagy L.G."/>
            <person name="Nolan M."/>
            <person name="Ohm R.A."/>
            <person name="Patyshakuliyeva A."/>
            <person name="Rokas A."/>
            <person name="Ruiz-Duenas F.J."/>
            <person name="Sabat G."/>
            <person name="Salamov A."/>
            <person name="Samejima M."/>
            <person name="Schmutz J."/>
            <person name="Slot J.C."/>
            <person name="St John F."/>
            <person name="Stenlid J."/>
            <person name="Sun H."/>
            <person name="Sun S."/>
            <person name="Syed K."/>
            <person name="Tsang A."/>
            <person name="Wiebenga A."/>
            <person name="Young D."/>
            <person name="Pisabarro A."/>
            <person name="Eastwood D.C."/>
            <person name="Martin F."/>
            <person name="Cullen D."/>
            <person name="Grigoriev I.V."/>
            <person name="Hibbett D.S."/>
        </authorList>
    </citation>
    <scope>NUCLEOTIDE SEQUENCE [LARGE SCALE GENOMIC DNA]</scope>
    <source>
        <strain evidence="2 3">DJM-731 SS1</strain>
    </source>
</reference>
<dbReference type="PANTHER" id="PTHR42791:SF1">
    <property type="entry name" value="N-ACETYLTRANSFERASE DOMAIN-CONTAINING PROTEIN"/>
    <property type="match status" value="1"/>
</dbReference>
<gene>
    <name evidence="2" type="ORF">DACRYDRAFT_113366</name>
</gene>
<accession>M5G8Y2</accession>
<evidence type="ECO:0008006" key="4">
    <source>
        <dbReference type="Google" id="ProtNLM"/>
    </source>
</evidence>
<keyword evidence="3" id="KW-1185">Reference proteome</keyword>
<protein>
    <recommendedName>
        <fullName evidence="4">N-acetyltransferase domain-containing protein</fullName>
    </recommendedName>
</protein>
<evidence type="ECO:0000313" key="2">
    <source>
        <dbReference type="EMBL" id="EJU05179.1"/>
    </source>
</evidence>
<dbReference type="SUPFAM" id="SSF55729">
    <property type="entry name" value="Acyl-CoA N-acyltransferases (Nat)"/>
    <property type="match status" value="1"/>
</dbReference>
<dbReference type="Gene3D" id="3.40.630.30">
    <property type="match status" value="1"/>
</dbReference>